<dbReference type="Pfam" id="PF01381">
    <property type="entry name" value="HTH_3"/>
    <property type="match status" value="1"/>
</dbReference>
<reference evidence="5" key="1">
    <citation type="submission" date="2020-08" db="EMBL/GenBank/DDBJ databases">
        <title>Genome public.</title>
        <authorList>
            <person name="Liu C."/>
            <person name="Sun Q."/>
        </authorList>
    </citation>
    <scope>NUCLEOTIDE SEQUENCE</scope>
    <source>
        <strain evidence="5">NSJ-51</strain>
    </source>
</reference>
<dbReference type="InterPro" id="IPR014710">
    <property type="entry name" value="RmlC-like_jellyroll"/>
</dbReference>
<keyword evidence="2" id="KW-0238">DNA-binding</keyword>
<dbReference type="PROSITE" id="PS50943">
    <property type="entry name" value="HTH_CROC1"/>
    <property type="match status" value="1"/>
</dbReference>
<evidence type="ECO:0000256" key="2">
    <source>
        <dbReference type="ARBA" id="ARBA00023125"/>
    </source>
</evidence>
<evidence type="ECO:0000256" key="3">
    <source>
        <dbReference type="ARBA" id="ARBA00023163"/>
    </source>
</evidence>
<gene>
    <name evidence="5" type="ORF">H8S57_15920</name>
</gene>
<proteinExistence type="predicted"/>
<organism evidence="5 6">
    <name type="scientific">Lawsonibacter hominis</name>
    <dbReference type="NCBI Taxonomy" id="2763053"/>
    <lineage>
        <taxon>Bacteria</taxon>
        <taxon>Bacillati</taxon>
        <taxon>Bacillota</taxon>
        <taxon>Clostridia</taxon>
        <taxon>Eubacteriales</taxon>
        <taxon>Oscillospiraceae</taxon>
        <taxon>Lawsonibacter</taxon>
    </lineage>
</organism>
<dbReference type="InterPro" id="IPR001387">
    <property type="entry name" value="Cro/C1-type_HTH"/>
</dbReference>
<dbReference type="InterPro" id="IPR011051">
    <property type="entry name" value="RmlC_Cupin_sf"/>
</dbReference>
<dbReference type="GO" id="GO:0003677">
    <property type="term" value="F:DNA binding"/>
    <property type="evidence" value="ECO:0007669"/>
    <property type="project" value="UniProtKB-KW"/>
</dbReference>
<dbReference type="CDD" id="cd00093">
    <property type="entry name" value="HTH_XRE"/>
    <property type="match status" value="1"/>
</dbReference>
<name>A0A8J6JH36_9FIRM</name>
<dbReference type="SMART" id="SM00530">
    <property type="entry name" value="HTH_XRE"/>
    <property type="match status" value="1"/>
</dbReference>
<feature type="domain" description="HTH cro/C1-type" evidence="4">
    <location>
        <begin position="10"/>
        <end position="64"/>
    </location>
</feature>
<dbReference type="CDD" id="cd02209">
    <property type="entry name" value="cupin_XRE_C"/>
    <property type="match status" value="1"/>
</dbReference>
<dbReference type="PANTHER" id="PTHR46797">
    <property type="entry name" value="HTH-TYPE TRANSCRIPTIONAL REGULATOR"/>
    <property type="match status" value="1"/>
</dbReference>
<dbReference type="EMBL" id="JACOPP010000045">
    <property type="protein sequence ID" value="MBC5735192.1"/>
    <property type="molecule type" value="Genomic_DNA"/>
</dbReference>
<dbReference type="InterPro" id="IPR010982">
    <property type="entry name" value="Lambda_DNA-bd_dom_sf"/>
</dbReference>
<dbReference type="InterPro" id="IPR050807">
    <property type="entry name" value="TransReg_Diox_bact_type"/>
</dbReference>
<keyword evidence="3" id="KW-0804">Transcription</keyword>
<evidence type="ECO:0000313" key="5">
    <source>
        <dbReference type="EMBL" id="MBC5735192.1"/>
    </source>
</evidence>
<comment type="caution">
    <text evidence="5">The sequence shown here is derived from an EMBL/GenBank/DDBJ whole genome shotgun (WGS) entry which is preliminary data.</text>
</comment>
<dbReference type="AlphaFoldDB" id="A0A8J6JH36"/>
<dbReference type="Proteomes" id="UP000661435">
    <property type="component" value="Unassembled WGS sequence"/>
</dbReference>
<evidence type="ECO:0000256" key="1">
    <source>
        <dbReference type="ARBA" id="ARBA00023015"/>
    </source>
</evidence>
<accession>A0A8J6JH36</accession>
<dbReference type="RefSeq" id="WP_186908968.1">
    <property type="nucleotide sequence ID" value="NZ_JACOPP010000045.1"/>
</dbReference>
<sequence>MDFSSLGTTIKSRRLKLGLSLSDLSEATGVSKAMLSQIERSESIPTLTTLWKISDGLQIRFDTLIAESLGIANKRYNVTCLKDITPVTDDGGRILIYCTSPFSPISGTETFYCVMKPGCCFSSEGHRSGKIEHIFVFQGAINILIGKQAESYYLDAGSALSFDAFEKHVYQNAGEEDALIYIALIHE</sequence>
<dbReference type="Gene3D" id="2.60.120.10">
    <property type="entry name" value="Jelly Rolls"/>
    <property type="match status" value="1"/>
</dbReference>
<dbReference type="GO" id="GO:0003700">
    <property type="term" value="F:DNA-binding transcription factor activity"/>
    <property type="evidence" value="ECO:0007669"/>
    <property type="project" value="TreeGrafter"/>
</dbReference>
<evidence type="ECO:0000259" key="4">
    <source>
        <dbReference type="PROSITE" id="PS50943"/>
    </source>
</evidence>
<protein>
    <submittedName>
        <fullName evidence="5">Helix-turn-helix transcriptional regulator</fullName>
    </submittedName>
</protein>
<dbReference type="SUPFAM" id="SSF47413">
    <property type="entry name" value="lambda repressor-like DNA-binding domains"/>
    <property type="match status" value="1"/>
</dbReference>
<dbReference type="Gene3D" id="1.10.260.40">
    <property type="entry name" value="lambda repressor-like DNA-binding domains"/>
    <property type="match status" value="1"/>
</dbReference>
<dbReference type="PANTHER" id="PTHR46797:SF23">
    <property type="entry name" value="HTH-TYPE TRANSCRIPTIONAL REGULATOR SUTR"/>
    <property type="match status" value="1"/>
</dbReference>
<evidence type="ECO:0000313" key="6">
    <source>
        <dbReference type="Proteomes" id="UP000661435"/>
    </source>
</evidence>
<keyword evidence="1" id="KW-0805">Transcription regulation</keyword>
<keyword evidence="6" id="KW-1185">Reference proteome</keyword>
<dbReference type="SUPFAM" id="SSF51182">
    <property type="entry name" value="RmlC-like cupins"/>
    <property type="match status" value="1"/>
</dbReference>
<dbReference type="GO" id="GO:0005829">
    <property type="term" value="C:cytosol"/>
    <property type="evidence" value="ECO:0007669"/>
    <property type="project" value="TreeGrafter"/>
</dbReference>